<feature type="compositionally biased region" description="Basic residues" evidence="11">
    <location>
        <begin position="217"/>
        <end position="232"/>
    </location>
</feature>
<keyword evidence="13" id="KW-1185">Reference proteome</keyword>
<dbReference type="Proteomes" id="UP000574369">
    <property type="component" value="Unassembled WGS sequence"/>
</dbReference>
<keyword evidence="6 10" id="KW-0443">Lipid metabolism</keyword>
<dbReference type="Pfam" id="PF02660">
    <property type="entry name" value="G3P_acyltransf"/>
    <property type="match status" value="1"/>
</dbReference>
<evidence type="ECO:0000256" key="2">
    <source>
        <dbReference type="ARBA" id="ARBA00022516"/>
    </source>
</evidence>
<keyword evidence="7 10" id="KW-0472">Membrane</keyword>
<feature type="transmembrane region" description="Helical" evidence="10">
    <location>
        <begin position="163"/>
        <end position="183"/>
    </location>
</feature>
<dbReference type="NCBIfam" id="TIGR00023">
    <property type="entry name" value="glycerol-3-phosphate 1-O-acyltransferase PlsY"/>
    <property type="match status" value="1"/>
</dbReference>
<evidence type="ECO:0000256" key="10">
    <source>
        <dbReference type="HAMAP-Rule" id="MF_01043"/>
    </source>
</evidence>
<sequence length="232" mass="24408">MQDALFSVAAIIAGYLFGSLSFAVIISRMMGLSDPRSYGSGNPGATNVLRSGNKAAAILTLLFDALKGYVPVVLVHHYGPAYGMEEGTAALVGLAAFIGHLWPVFFRFQGGKGVATAAGVLLAINPWLGLATLLTWIIIAYFFRYSSLASLSAAVFAPFYQMLIWGVGPELIAIVLMSLLLIWRHEANIRKLMAGTESKLGQKAAGAAPAGAGAGKAKGKAHAHSHNKPHSK</sequence>
<protein>
    <recommendedName>
        <fullName evidence="10">Glycerol-3-phosphate acyltransferase</fullName>
    </recommendedName>
    <alternativeName>
        <fullName evidence="10">Acyl-PO4 G3P acyltransferase</fullName>
    </alternativeName>
    <alternativeName>
        <fullName evidence="10">Acyl-phosphate--glycerol-3-phosphate acyltransferase</fullName>
    </alternativeName>
    <alternativeName>
        <fullName evidence="10">G3P acyltransferase</fullName>
        <shortName evidence="10">GPAT</shortName>
        <ecNumber evidence="10">2.3.1.275</ecNumber>
    </alternativeName>
    <alternativeName>
        <fullName evidence="10">Lysophosphatidic acid synthase</fullName>
        <shortName evidence="10">LPA synthase</shortName>
    </alternativeName>
</protein>
<feature type="transmembrane region" description="Helical" evidence="10">
    <location>
        <begin position="118"/>
        <end position="143"/>
    </location>
</feature>
<evidence type="ECO:0000256" key="9">
    <source>
        <dbReference type="ARBA" id="ARBA00023264"/>
    </source>
</evidence>
<dbReference type="PANTHER" id="PTHR30309">
    <property type="entry name" value="INNER MEMBRANE PROTEIN YGIH"/>
    <property type="match status" value="1"/>
</dbReference>
<keyword evidence="2 10" id="KW-0444">Lipid biosynthesis</keyword>
<dbReference type="RefSeq" id="WP_088454295.1">
    <property type="nucleotide sequence ID" value="NZ_JACHXO010000007.1"/>
</dbReference>
<evidence type="ECO:0000256" key="6">
    <source>
        <dbReference type="ARBA" id="ARBA00023098"/>
    </source>
</evidence>
<reference evidence="12 13" key="1">
    <citation type="submission" date="2020-08" db="EMBL/GenBank/DDBJ databases">
        <title>Genomic Encyclopedia of Type Strains, Phase III (KMG-III): the genomes of soil and plant-associated and newly described type strains.</title>
        <authorList>
            <person name="Whitman W."/>
        </authorList>
    </citation>
    <scope>NUCLEOTIDE SEQUENCE [LARGE SCALE GENOMIC DNA]</scope>
    <source>
        <strain evidence="12 13">CECT 7247</strain>
    </source>
</reference>
<gene>
    <name evidence="10" type="primary">plsY</name>
    <name evidence="12" type="ORF">FHS28_003655</name>
</gene>
<keyword evidence="9 10" id="KW-1208">Phospholipid metabolism</keyword>
<dbReference type="InterPro" id="IPR003811">
    <property type="entry name" value="G3P_acylTferase_PlsY"/>
</dbReference>
<name>A0ABR6GYQ3_9BURK</name>
<feature type="region of interest" description="Disordered" evidence="11">
    <location>
        <begin position="204"/>
        <end position="232"/>
    </location>
</feature>
<evidence type="ECO:0000256" key="11">
    <source>
        <dbReference type="SAM" id="MobiDB-lite"/>
    </source>
</evidence>
<evidence type="ECO:0000256" key="3">
    <source>
        <dbReference type="ARBA" id="ARBA00022679"/>
    </source>
</evidence>
<keyword evidence="5 10" id="KW-1133">Transmembrane helix</keyword>
<keyword evidence="3 10" id="KW-0808">Transferase</keyword>
<keyword evidence="4 10" id="KW-0812">Transmembrane</keyword>
<dbReference type="PANTHER" id="PTHR30309:SF0">
    <property type="entry name" value="GLYCEROL-3-PHOSPHATE ACYLTRANSFERASE-RELATED"/>
    <property type="match status" value="1"/>
</dbReference>
<evidence type="ECO:0000256" key="4">
    <source>
        <dbReference type="ARBA" id="ARBA00022692"/>
    </source>
</evidence>
<dbReference type="GO" id="GO:0004366">
    <property type="term" value="F:glycerol-3-phosphate O-acyltransferase activity"/>
    <property type="evidence" value="ECO:0007669"/>
    <property type="project" value="UniProtKB-EC"/>
</dbReference>
<accession>A0ABR6GYQ3</accession>
<evidence type="ECO:0000256" key="8">
    <source>
        <dbReference type="ARBA" id="ARBA00023209"/>
    </source>
</evidence>
<evidence type="ECO:0000313" key="13">
    <source>
        <dbReference type="Proteomes" id="UP000574369"/>
    </source>
</evidence>
<keyword evidence="8 10" id="KW-0594">Phospholipid biosynthesis</keyword>
<comment type="subunit">
    <text evidence="10">Probably interacts with PlsX.</text>
</comment>
<dbReference type="EMBL" id="JACHXO010000007">
    <property type="protein sequence ID" value="MBB3196243.1"/>
    <property type="molecule type" value="Genomic_DNA"/>
</dbReference>
<dbReference type="SMART" id="SM01207">
    <property type="entry name" value="G3P_acyltransf"/>
    <property type="match status" value="1"/>
</dbReference>
<organism evidence="12 13">
    <name type="scientific">Roseateles terrae</name>
    <dbReference type="NCBI Taxonomy" id="431060"/>
    <lineage>
        <taxon>Bacteria</taxon>
        <taxon>Pseudomonadati</taxon>
        <taxon>Pseudomonadota</taxon>
        <taxon>Betaproteobacteria</taxon>
        <taxon>Burkholderiales</taxon>
        <taxon>Sphaerotilaceae</taxon>
        <taxon>Roseateles</taxon>
    </lineage>
</organism>
<proteinExistence type="inferred from homology"/>
<dbReference type="HAMAP" id="MF_01043">
    <property type="entry name" value="PlsY"/>
    <property type="match status" value="1"/>
</dbReference>
<feature type="transmembrane region" description="Helical" evidence="10">
    <location>
        <begin position="55"/>
        <end position="75"/>
    </location>
</feature>
<evidence type="ECO:0000256" key="7">
    <source>
        <dbReference type="ARBA" id="ARBA00023136"/>
    </source>
</evidence>
<comment type="similarity">
    <text evidence="10">Belongs to the PlsY family.</text>
</comment>
<keyword evidence="12" id="KW-0012">Acyltransferase</keyword>
<evidence type="ECO:0000313" key="12">
    <source>
        <dbReference type="EMBL" id="MBB3196243.1"/>
    </source>
</evidence>
<comment type="subcellular location">
    <subcellularLocation>
        <location evidence="10">Cell membrane</location>
        <topology evidence="10">Multi-pass membrane protein</topology>
    </subcellularLocation>
</comment>
<comment type="function">
    <text evidence="10">Catalyzes the transfer of an acyl group from acyl-phosphate (acyl-PO(4)) to glycerol-3-phosphate (G3P) to form lysophosphatidic acid (LPA). This enzyme utilizes acyl-phosphate as fatty acyl donor, but not acyl-CoA or acyl-ACP.</text>
</comment>
<comment type="catalytic activity">
    <reaction evidence="10">
        <text>an acyl phosphate + sn-glycerol 3-phosphate = a 1-acyl-sn-glycero-3-phosphate + phosphate</text>
        <dbReference type="Rhea" id="RHEA:34075"/>
        <dbReference type="ChEBI" id="CHEBI:43474"/>
        <dbReference type="ChEBI" id="CHEBI:57597"/>
        <dbReference type="ChEBI" id="CHEBI:57970"/>
        <dbReference type="ChEBI" id="CHEBI:59918"/>
        <dbReference type="EC" id="2.3.1.275"/>
    </reaction>
</comment>
<dbReference type="EC" id="2.3.1.275" evidence="10"/>
<comment type="pathway">
    <text evidence="10">Lipid metabolism; phospholipid metabolism.</text>
</comment>
<feature type="transmembrane region" description="Helical" evidence="10">
    <location>
        <begin position="87"/>
        <end position="106"/>
    </location>
</feature>
<evidence type="ECO:0000256" key="1">
    <source>
        <dbReference type="ARBA" id="ARBA00022475"/>
    </source>
</evidence>
<keyword evidence="1 10" id="KW-1003">Cell membrane</keyword>
<comment type="caution">
    <text evidence="12">The sequence shown here is derived from an EMBL/GenBank/DDBJ whole genome shotgun (WGS) entry which is preliminary data.</text>
</comment>
<evidence type="ECO:0000256" key="5">
    <source>
        <dbReference type="ARBA" id="ARBA00022989"/>
    </source>
</evidence>
<feature type="transmembrane region" description="Helical" evidence="10">
    <location>
        <begin position="6"/>
        <end position="26"/>
    </location>
</feature>